<evidence type="ECO:0000313" key="2">
    <source>
        <dbReference type="Proteomes" id="UP000480548"/>
    </source>
</evidence>
<organism evidence="1 2">
    <name type="scientific">Orbilia oligospora</name>
    <name type="common">Nematode-trapping fungus</name>
    <name type="synonym">Arthrobotrys oligospora</name>
    <dbReference type="NCBI Taxonomy" id="2813651"/>
    <lineage>
        <taxon>Eukaryota</taxon>
        <taxon>Fungi</taxon>
        <taxon>Dikarya</taxon>
        <taxon>Ascomycota</taxon>
        <taxon>Pezizomycotina</taxon>
        <taxon>Orbiliomycetes</taxon>
        <taxon>Orbiliales</taxon>
        <taxon>Orbiliaceae</taxon>
        <taxon>Orbilia</taxon>
    </lineage>
</organism>
<comment type="caution">
    <text evidence="1">The sequence shown here is derived from an EMBL/GenBank/DDBJ whole genome shotgun (WGS) entry which is preliminary data.</text>
</comment>
<protein>
    <submittedName>
        <fullName evidence="1">Uncharacterized protein</fullName>
    </submittedName>
</protein>
<gene>
    <name evidence="1" type="ORF">TWF703_009805</name>
</gene>
<name>A0A7C8NTR6_ORBOL</name>
<reference evidence="1 2" key="1">
    <citation type="submission" date="2019-06" db="EMBL/GenBank/DDBJ databases">
        <authorList>
            <person name="Palmer J.M."/>
        </authorList>
    </citation>
    <scope>NUCLEOTIDE SEQUENCE [LARGE SCALE GENOMIC DNA]</scope>
    <source>
        <strain evidence="1 2">TWF703</strain>
    </source>
</reference>
<dbReference type="Proteomes" id="UP000480548">
    <property type="component" value="Unassembled WGS sequence"/>
</dbReference>
<dbReference type="AlphaFoldDB" id="A0A7C8NTR6"/>
<feature type="non-terminal residue" evidence="1">
    <location>
        <position position="68"/>
    </location>
</feature>
<dbReference type="EMBL" id="WIQZ01000075">
    <property type="protein sequence ID" value="KAF3127757.1"/>
    <property type="molecule type" value="Genomic_DNA"/>
</dbReference>
<sequence length="68" mass="7376">MASWKLAGAVLRGLRQSAQSSIRQNGATLSPFITSAMRSGRGSSGVQNVYGNIRQMATFERKKPHVNI</sequence>
<evidence type="ECO:0000313" key="1">
    <source>
        <dbReference type="EMBL" id="KAF3127757.1"/>
    </source>
</evidence>
<proteinExistence type="predicted"/>
<accession>A0A7C8NTR6</accession>